<proteinExistence type="predicted"/>
<evidence type="ECO:0000313" key="2">
    <source>
        <dbReference type="EMBL" id="CAB4144474.1"/>
    </source>
</evidence>
<name>A0A6J5R4E3_9CAUD</name>
<evidence type="ECO:0000256" key="1">
    <source>
        <dbReference type="SAM" id="Phobius"/>
    </source>
</evidence>
<keyword evidence="1" id="KW-0472">Membrane</keyword>
<keyword evidence="1" id="KW-1133">Transmembrane helix</keyword>
<keyword evidence="1" id="KW-0812">Transmembrane</keyword>
<feature type="transmembrane region" description="Helical" evidence="1">
    <location>
        <begin position="5"/>
        <end position="26"/>
    </location>
</feature>
<reference evidence="3" key="1">
    <citation type="submission" date="2020-05" db="EMBL/GenBank/DDBJ databases">
        <authorList>
            <person name="Chiriac C."/>
            <person name="Salcher M."/>
            <person name="Ghai R."/>
            <person name="Kavagutti S V."/>
        </authorList>
    </citation>
    <scope>NUCLEOTIDE SEQUENCE</scope>
</reference>
<dbReference type="EMBL" id="LR796428">
    <property type="protein sequence ID" value="CAB4144474.1"/>
    <property type="molecule type" value="Genomic_DNA"/>
</dbReference>
<accession>A0A6J5R4E3</accession>
<sequence length="33" mass="3684">MRTRIIVITVVVTVHVVMILAAWHAIVRMSAVP</sequence>
<gene>
    <name evidence="3" type="ORF">UFOVP1200_5</name>
    <name evidence="2" type="ORF">UFOVP469_32</name>
</gene>
<evidence type="ECO:0000313" key="3">
    <source>
        <dbReference type="EMBL" id="CAB4189586.1"/>
    </source>
</evidence>
<dbReference type="EMBL" id="LR797153">
    <property type="protein sequence ID" value="CAB4189586.1"/>
    <property type="molecule type" value="Genomic_DNA"/>
</dbReference>
<organism evidence="3">
    <name type="scientific">uncultured Caudovirales phage</name>
    <dbReference type="NCBI Taxonomy" id="2100421"/>
    <lineage>
        <taxon>Viruses</taxon>
        <taxon>Duplodnaviria</taxon>
        <taxon>Heunggongvirae</taxon>
        <taxon>Uroviricota</taxon>
        <taxon>Caudoviricetes</taxon>
        <taxon>Peduoviridae</taxon>
        <taxon>Maltschvirus</taxon>
        <taxon>Maltschvirus maltsch</taxon>
    </lineage>
</organism>
<protein>
    <submittedName>
        <fullName evidence="3">Uncharacterized protein</fullName>
    </submittedName>
</protein>